<name>A0A498D709_9GAMM</name>
<dbReference type="SUPFAM" id="SSF55874">
    <property type="entry name" value="ATPase domain of HSP90 chaperone/DNA topoisomerase II/histidine kinase"/>
    <property type="match status" value="1"/>
</dbReference>
<dbReference type="AlphaFoldDB" id="A0A498D709"/>
<gene>
    <name evidence="1" type="ORF">D9K80_16510</name>
</gene>
<sequence length="358" mass="41004">MIQRIKKNKKNKKNCRTGEEQLRTIITLPMPPFITIFLNKNRTKLLKLTNKLRDYYFRKNICMKLDFSKTKKMFTEGTLYLLAELETLKITNPDIKFSLIPSKEVIVNQVLKQTGILELLGVSLNFEDMEFDETVKYWKYSSGHKVEMDSAEDMLDDFDDLLSESSSTSIFNSITEAVTNCHHHAYLEKRFINDPMKAKKWWIFSQEKDNKLSICVCDLGIGIPKSLLRNSENVAEDWFSSLKNFLKSHKEKYDRDSASIKAAIEIGNTRTNLVNRGKGLNQIINQISTLCDHKASIAILSNKGSYIINRGMIEDRPLTGIVDGFSLPYKQSIDGTVILWEIPIDKQISDNASGASHE</sequence>
<dbReference type="Proteomes" id="UP000267166">
    <property type="component" value="Unassembled WGS sequence"/>
</dbReference>
<reference evidence="1 2" key="1">
    <citation type="submission" date="2018-09" db="EMBL/GenBank/DDBJ databases">
        <title>The draft genome of Acinetobacter sp. strains.</title>
        <authorList>
            <person name="Qin J."/>
            <person name="Feng Y."/>
            <person name="Zong Z."/>
        </authorList>
    </citation>
    <scope>NUCLEOTIDE SEQUENCE [LARGE SCALE GENOMIC DNA]</scope>
    <source>
        <strain evidence="1 2">WCHAc060003</strain>
    </source>
</reference>
<dbReference type="InterPro" id="IPR036890">
    <property type="entry name" value="HATPase_C_sf"/>
</dbReference>
<dbReference type="RefSeq" id="WP_120376076.1">
    <property type="nucleotide sequence ID" value="NZ_RCHD01000061.1"/>
</dbReference>
<accession>A0A498D709</accession>
<evidence type="ECO:0000313" key="2">
    <source>
        <dbReference type="Proteomes" id="UP000267166"/>
    </source>
</evidence>
<evidence type="ECO:0000313" key="1">
    <source>
        <dbReference type="EMBL" id="RLL29926.1"/>
    </source>
</evidence>
<organism evidence="1 2">
    <name type="scientific">Acinetobacter cumulans</name>
    <dbReference type="NCBI Taxonomy" id="2136182"/>
    <lineage>
        <taxon>Bacteria</taxon>
        <taxon>Pseudomonadati</taxon>
        <taxon>Pseudomonadota</taxon>
        <taxon>Gammaproteobacteria</taxon>
        <taxon>Moraxellales</taxon>
        <taxon>Moraxellaceae</taxon>
        <taxon>Acinetobacter</taxon>
    </lineage>
</organism>
<dbReference type="EMBL" id="RCHD01000061">
    <property type="protein sequence ID" value="RLL29926.1"/>
    <property type="molecule type" value="Genomic_DNA"/>
</dbReference>
<comment type="caution">
    <text evidence="1">The sequence shown here is derived from an EMBL/GenBank/DDBJ whole genome shotgun (WGS) entry which is preliminary data.</text>
</comment>
<protein>
    <submittedName>
        <fullName evidence="1">Uncharacterized protein</fullName>
    </submittedName>
</protein>
<dbReference type="Gene3D" id="3.30.565.10">
    <property type="entry name" value="Histidine kinase-like ATPase, C-terminal domain"/>
    <property type="match status" value="1"/>
</dbReference>
<proteinExistence type="predicted"/>